<dbReference type="EMBL" id="NPDN01000002">
    <property type="protein sequence ID" value="PJZ26961.1"/>
    <property type="molecule type" value="Genomic_DNA"/>
</dbReference>
<dbReference type="Proteomes" id="UP000232196">
    <property type="component" value="Unassembled WGS sequence"/>
</dbReference>
<dbReference type="OrthoDB" id="331841at2"/>
<evidence type="ECO:0000313" key="2">
    <source>
        <dbReference type="Proteomes" id="UP000232196"/>
    </source>
</evidence>
<gene>
    <name evidence="1" type="ORF">CH357_03295</name>
</gene>
<organism evidence="1 2">
    <name type="scientific">Leptospira hartskeerlii</name>
    <dbReference type="NCBI Taxonomy" id="2023177"/>
    <lineage>
        <taxon>Bacteria</taxon>
        <taxon>Pseudomonadati</taxon>
        <taxon>Spirochaetota</taxon>
        <taxon>Spirochaetia</taxon>
        <taxon>Leptospirales</taxon>
        <taxon>Leptospiraceae</taxon>
        <taxon>Leptospira</taxon>
    </lineage>
</organism>
<reference evidence="1 2" key="1">
    <citation type="submission" date="2017-07" db="EMBL/GenBank/DDBJ databases">
        <title>Leptospira spp. isolated from tropical soils.</title>
        <authorList>
            <person name="Thibeaux R."/>
            <person name="Iraola G."/>
            <person name="Ferres I."/>
            <person name="Bierque E."/>
            <person name="Girault D."/>
            <person name="Soupe-Gilbert M.-E."/>
            <person name="Picardeau M."/>
            <person name="Goarant C."/>
        </authorList>
    </citation>
    <scope>NUCLEOTIDE SEQUENCE [LARGE SCALE GENOMIC DNA]</scope>
    <source>
        <strain evidence="1 2">MCA1-C-A1</strain>
    </source>
</reference>
<dbReference type="AlphaFoldDB" id="A0A2M9XGZ0"/>
<protein>
    <submittedName>
        <fullName evidence="1">Uncharacterized protein</fullName>
    </submittedName>
</protein>
<name>A0A2M9XGZ0_9LEPT</name>
<proteinExistence type="predicted"/>
<keyword evidence="2" id="KW-1185">Reference proteome</keyword>
<evidence type="ECO:0000313" key="1">
    <source>
        <dbReference type="EMBL" id="PJZ26961.1"/>
    </source>
</evidence>
<accession>A0A2M9XGZ0</accession>
<comment type="caution">
    <text evidence="1">The sequence shown here is derived from an EMBL/GenBank/DDBJ whole genome shotgun (WGS) entry which is preliminary data.</text>
</comment>
<sequence>MRFDTTEEYVDFYYALESLLRQVYPKVTLAWMQRNTSQYESDLENIIQLANSDFAEGKKVSPVKTTSTGDLGVAVVPVISRGVLLMAKRKTVKPTEAAWVVVIGYLNQGKVLIVNDSKLGASLEIPGSDINVIYHLFVQDSKSSAKSVK</sequence>